<dbReference type="PANTHER" id="PTHR14152:SF5">
    <property type="entry name" value="U4_U6.U5 TRI-SNRNP-ASSOCIATED PROTEIN 1"/>
    <property type="match status" value="1"/>
</dbReference>
<feature type="compositionally biased region" description="Basic residues" evidence="5">
    <location>
        <begin position="209"/>
        <end position="223"/>
    </location>
</feature>
<evidence type="ECO:0000256" key="2">
    <source>
        <dbReference type="ARBA" id="ARBA00006076"/>
    </source>
</evidence>
<feature type="coiled-coil region" evidence="4">
    <location>
        <begin position="15"/>
        <end position="45"/>
    </location>
</feature>
<keyword evidence="3" id="KW-0539">Nucleus</keyword>
<proteinExistence type="inferred from homology"/>
<comment type="subcellular location">
    <subcellularLocation>
        <location evidence="1">Nucleus</location>
    </subcellularLocation>
</comment>
<dbReference type="EMBL" id="VYZD01003705">
    <property type="protein sequence ID" value="NWR95799.1"/>
    <property type="molecule type" value="Genomic_DNA"/>
</dbReference>
<evidence type="ECO:0000313" key="6">
    <source>
        <dbReference type="EMBL" id="NWR95799.1"/>
    </source>
</evidence>
<accession>A0A7K5BJ55</accession>
<keyword evidence="7" id="KW-1185">Reference proteome</keyword>
<dbReference type="GO" id="GO:0046540">
    <property type="term" value="C:U4/U6 x U5 tri-snRNP complex"/>
    <property type="evidence" value="ECO:0007669"/>
    <property type="project" value="TreeGrafter"/>
</dbReference>
<dbReference type="Proteomes" id="UP000529852">
    <property type="component" value="Unassembled WGS sequence"/>
</dbReference>
<comment type="caution">
    <text evidence="6">The sequence shown here is derived from an EMBL/GenBank/DDBJ whole genome shotgun (WGS) entry which is preliminary data.</text>
</comment>
<sequence>KVKTLGEEEPWLDDAAAWIERSRALQREKELAEKRAKLLEEMDQEFGVSPLVEEEFQRRRRERYSARDLQGLTVEHDPASIPEGQTLVLTLKDRGVLEPGEDVLEQAALAAQERAREEQELRRKKPPYVPYEEEEPGPAPQGPKAPSLLSKYDEPAPHPSFRLGPGGTQDGAEPPKVPLGGPAPQSLELPLPRLAPEYLTEQEMAVTFRKTRRRVKRLRKKEKPLRADDLLALAPGDTQGDFGSRSRGRGRRVQEDEEGAGGDPENPPSPSQDPPQGPPDLPLPSDDTRTENMDISSDEEPGVPGSPPALEEDEAEQELQQQLERGRRLRQLRELREGGGEKVLELIRGAGGAPGPDPRAGNIVFNATSEFCRTLGEIPTYGLAGNREEQEELMALERSGRPSPPGPPDSEGEENVGWSSVNLAEERQHQDFSAASTTILDEEPIVNRGLAAALLLCQNKGLLETTVQKVARVKAPNKSLPSAVYCIEDKMAIDDKYSRREEFRGFTQDFKEKEGYRPDVKIEYVDETGRKLTPKEAFRQLSHRFHGKGSGKMKTERRMKKLDEEALLKKMSSSDTPLGTVALLQEKQRAQKTPYIVLSGSGKSMNA</sequence>
<evidence type="ECO:0000256" key="3">
    <source>
        <dbReference type="ARBA" id="ARBA00023242"/>
    </source>
</evidence>
<dbReference type="AlphaFoldDB" id="A0A7K5BJ55"/>
<evidence type="ECO:0000256" key="4">
    <source>
        <dbReference type="SAM" id="Coils"/>
    </source>
</evidence>
<reference evidence="6 7" key="1">
    <citation type="submission" date="2019-09" db="EMBL/GenBank/DDBJ databases">
        <title>Bird 10,000 Genomes (B10K) Project - Family phase.</title>
        <authorList>
            <person name="Zhang G."/>
        </authorList>
    </citation>
    <scope>NUCLEOTIDE SEQUENCE [LARGE SCALE GENOMIC DNA]</scope>
    <source>
        <strain evidence="6">B10K-DU-003-06</strain>
    </source>
</reference>
<feature type="non-terminal residue" evidence="6">
    <location>
        <position position="1"/>
    </location>
</feature>
<name>A0A7K5BJ55_9FURN</name>
<evidence type="ECO:0000313" key="7">
    <source>
        <dbReference type="Proteomes" id="UP000529852"/>
    </source>
</evidence>
<feature type="region of interest" description="Disordered" evidence="5">
    <location>
        <begin position="392"/>
        <end position="416"/>
    </location>
</feature>
<dbReference type="Pfam" id="PF03343">
    <property type="entry name" value="SART-1"/>
    <property type="match status" value="1"/>
</dbReference>
<dbReference type="InterPro" id="IPR005011">
    <property type="entry name" value="SNU66/SART1"/>
</dbReference>
<protein>
    <submittedName>
        <fullName evidence="6">SNUT1 protein</fullName>
    </submittedName>
</protein>
<feature type="compositionally biased region" description="Pro residues" evidence="5">
    <location>
        <begin position="265"/>
        <end position="282"/>
    </location>
</feature>
<gene>
    <name evidence="6" type="primary">Sart1</name>
    <name evidence="6" type="ORF">FURFIG_R14730</name>
</gene>
<dbReference type="GO" id="GO:0000481">
    <property type="term" value="P:maturation of 5S rRNA"/>
    <property type="evidence" value="ECO:0007669"/>
    <property type="project" value="TreeGrafter"/>
</dbReference>
<organism evidence="6 7">
    <name type="scientific">Furnarius figulus</name>
    <dbReference type="NCBI Taxonomy" id="463165"/>
    <lineage>
        <taxon>Eukaryota</taxon>
        <taxon>Metazoa</taxon>
        <taxon>Chordata</taxon>
        <taxon>Craniata</taxon>
        <taxon>Vertebrata</taxon>
        <taxon>Euteleostomi</taxon>
        <taxon>Archelosauria</taxon>
        <taxon>Archosauria</taxon>
        <taxon>Dinosauria</taxon>
        <taxon>Saurischia</taxon>
        <taxon>Theropoda</taxon>
        <taxon>Coelurosauria</taxon>
        <taxon>Aves</taxon>
        <taxon>Neognathae</taxon>
        <taxon>Neoaves</taxon>
        <taxon>Telluraves</taxon>
        <taxon>Australaves</taxon>
        <taxon>Passeriformes</taxon>
        <taxon>Furnariidae</taxon>
        <taxon>Furnarius</taxon>
    </lineage>
</organism>
<comment type="similarity">
    <text evidence="2">Belongs to the SNU66/SART1 family.</text>
</comment>
<feature type="region of interest" description="Disordered" evidence="5">
    <location>
        <begin position="108"/>
        <end position="339"/>
    </location>
</feature>
<dbReference type="PANTHER" id="PTHR14152">
    <property type="entry name" value="SQUAMOUS CELL CARCINOMA ANTIGEN RECOGNISED BY CYTOTOXIC T LYMPHOCYTES"/>
    <property type="match status" value="1"/>
</dbReference>
<keyword evidence="4" id="KW-0175">Coiled coil</keyword>
<dbReference type="GO" id="GO:0045292">
    <property type="term" value="P:mRNA cis splicing, via spliceosome"/>
    <property type="evidence" value="ECO:0007669"/>
    <property type="project" value="TreeGrafter"/>
</dbReference>
<evidence type="ECO:0000256" key="5">
    <source>
        <dbReference type="SAM" id="MobiDB-lite"/>
    </source>
</evidence>
<evidence type="ECO:0000256" key="1">
    <source>
        <dbReference type="ARBA" id="ARBA00004123"/>
    </source>
</evidence>
<feature type="non-terminal residue" evidence="6">
    <location>
        <position position="607"/>
    </location>
</feature>